<gene>
    <name evidence="3" type="ORF">BJY01DRAFT_261189</name>
</gene>
<dbReference type="InterPro" id="IPR050300">
    <property type="entry name" value="GDXG_lipolytic_enzyme"/>
</dbReference>
<keyword evidence="4" id="KW-1185">Reference proteome</keyword>
<evidence type="ECO:0000259" key="2">
    <source>
        <dbReference type="Pfam" id="PF20434"/>
    </source>
</evidence>
<dbReference type="Gene3D" id="3.40.50.1820">
    <property type="entry name" value="alpha/beta hydrolase"/>
    <property type="match status" value="1"/>
</dbReference>
<dbReference type="EMBL" id="JBFXLU010000327">
    <property type="protein sequence ID" value="KAL2829618.1"/>
    <property type="molecule type" value="Genomic_DNA"/>
</dbReference>
<sequence>MSSIKPDLTISYKTVGSLEIPMDIYLPGNVKNAPVLLWFHGGGLLQGRRDLISPHMRRNAQKRGYIAISADYRLTPQVAVSEVFEDVKDCIKFIRNNLSSILGPDVIDGSRLAVSGSSAGGFLTLLAGLYIDPKPNVIIPIYPITDPLGTFFINPQPAPNGRYSASKEEMATHIDVNSSVIASSGKVPDDPRSHMYVYMLKTASLAELWGIAAGGEDKYNSVVAEPWRISRRIHQFGLPPTYILHGDRDTAVGVEQADEVAGAMLGLGLDVKYERVHGADHFLDNGDEYDNKELYEFVLKYL</sequence>
<evidence type="ECO:0000313" key="4">
    <source>
        <dbReference type="Proteomes" id="UP001610446"/>
    </source>
</evidence>
<dbReference type="SUPFAM" id="SSF53474">
    <property type="entry name" value="alpha/beta-Hydrolases"/>
    <property type="match status" value="1"/>
</dbReference>
<dbReference type="InterPro" id="IPR049492">
    <property type="entry name" value="BD-FAE-like_dom"/>
</dbReference>
<dbReference type="Pfam" id="PF20434">
    <property type="entry name" value="BD-FAE"/>
    <property type="match status" value="1"/>
</dbReference>
<evidence type="ECO:0000256" key="1">
    <source>
        <dbReference type="ARBA" id="ARBA00022801"/>
    </source>
</evidence>
<dbReference type="GO" id="GO:0016787">
    <property type="term" value="F:hydrolase activity"/>
    <property type="evidence" value="ECO:0007669"/>
    <property type="project" value="UniProtKB-KW"/>
</dbReference>
<comment type="caution">
    <text evidence="3">The sequence shown here is derived from an EMBL/GenBank/DDBJ whole genome shotgun (WGS) entry which is preliminary data.</text>
</comment>
<accession>A0ABR4IS34</accession>
<name>A0ABR4IS34_9EURO</name>
<dbReference type="InterPro" id="IPR029058">
    <property type="entry name" value="AB_hydrolase_fold"/>
</dbReference>
<organism evidence="3 4">
    <name type="scientific">Aspergillus pseudoustus</name>
    <dbReference type="NCBI Taxonomy" id="1810923"/>
    <lineage>
        <taxon>Eukaryota</taxon>
        <taxon>Fungi</taxon>
        <taxon>Dikarya</taxon>
        <taxon>Ascomycota</taxon>
        <taxon>Pezizomycotina</taxon>
        <taxon>Eurotiomycetes</taxon>
        <taxon>Eurotiomycetidae</taxon>
        <taxon>Eurotiales</taxon>
        <taxon>Aspergillaceae</taxon>
        <taxon>Aspergillus</taxon>
        <taxon>Aspergillus subgen. Nidulantes</taxon>
    </lineage>
</organism>
<protein>
    <submittedName>
        <fullName evidence="3">Alpha/Beta hydrolase protein</fullName>
    </submittedName>
</protein>
<dbReference type="Proteomes" id="UP001610446">
    <property type="component" value="Unassembled WGS sequence"/>
</dbReference>
<dbReference type="PANTHER" id="PTHR48081:SF3">
    <property type="entry name" value="ALPHA_BETA HYDROLASE FOLD-3 DOMAIN-CONTAINING PROTEIN"/>
    <property type="match status" value="1"/>
</dbReference>
<proteinExistence type="predicted"/>
<feature type="domain" description="BD-FAE-like" evidence="2">
    <location>
        <begin position="22"/>
        <end position="130"/>
    </location>
</feature>
<keyword evidence="1 3" id="KW-0378">Hydrolase</keyword>
<evidence type="ECO:0000313" key="3">
    <source>
        <dbReference type="EMBL" id="KAL2829618.1"/>
    </source>
</evidence>
<dbReference type="PANTHER" id="PTHR48081">
    <property type="entry name" value="AB HYDROLASE SUPERFAMILY PROTEIN C4A8.06C"/>
    <property type="match status" value="1"/>
</dbReference>
<reference evidence="3 4" key="1">
    <citation type="submission" date="2024-07" db="EMBL/GenBank/DDBJ databases">
        <title>Section-level genome sequencing and comparative genomics of Aspergillus sections Usti and Cavernicolus.</title>
        <authorList>
            <consortium name="Lawrence Berkeley National Laboratory"/>
            <person name="Nybo J.L."/>
            <person name="Vesth T.C."/>
            <person name="Theobald S."/>
            <person name="Frisvad J.C."/>
            <person name="Larsen T.O."/>
            <person name="Kjaerboelling I."/>
            <person name="Rothschild-Mancinelli K."/>
            <person name="Lyhne E.K."/>
            <person name="Kogle M.E."/>
            <person name="Barry K."/>
            <person name="Clum A."/>
            <person name="Na H."/>
            <person name="Ledsgaard L."/>
            <person name="Lin J."/>
            <person name="Lipzen A."/>
            <person name="Kuo A."/>
            <person name="Riley R."/>
            <person name="Mondo S."/>
            <person name="Labutti K."/>
            <person name="Haridas S."/>
            <person name="Pangalinan J."/>
            <person name="Salamov A.A."/>
            <person name="Simmons B.A."/>
            <person name="Magnuson J.K."/>
            <person name="Chen J."/>
            <person name="Drula E."/>
            <person name="Henrissat B."/>
            <person name="Wiebenga A."/>
            <person name="Lubbers R.J."/>
            <person name="Gomes A.C."/>
            <person name="Makela M.R."/>
            <person name="Stajich J."/>
            <person name="Grigoriev I.V."/>
            <person name="Mortensen U.H."/>
            <person name="De Vries R.P."/>
            <person name="Baker S.E."/>
            <person name="Andersen M.R."/>
        </authorList>
    </citation>
    <scope>NUCLEOTIDE SEQUENCE [LARGE SCALE GENOMIC DNA]</scope>
    <source>
        <strain evidence="3 4">CBS 123904</strain>
    </source>
</reference>